<organism evidence="1">
    <name type="scientific">bioreactor metagenome</name>
    <dbReference type="NCBI Taxonomy" id="1076179"/>
    <lineage>
        <taxon>unclassified sequences</taxon>
        <taxon>metagenomes</taxon>
        <taxon>ecological metagenomes</taxon>
    </lineage>
</organism>
<reference evidence="1" key="1">
    <citation type="submission" date="2019-08" db="EMBL/GenBank/DDBJ databases">
        <authorList>
            <person name="Kucharzyk K."/>
            <person name="Murdoch R.W."/>
            <person name="Higgins S."/>
            <person name="Loffler F."/>
        </authorList>
    </citation>
    <scope>NUCLEOTIDE SEQUENCE</scope>
</reference>
<proteinExistence type="predicted"/>
<name>A0A645IQT2_9ZZZZ</name>
<comment type="caution">
    <text evidence="1">The sequence shown here is derived from an EMBL/GenBank/DDBJ whole genome shotgun (WGS) entry which is preliminary data.</text>
</comment>
<sequence length="50" mass="5165">MAVVTAGKVTGAAFIGNTSFGMKLKKWMADGGQIGAVNSFEEIEAFVAGR</sequence>
<gene>
    <name evidence="1" type="ORF">SDC9_201394</name>
</gene>
<dbReference type="AlphaFoldDB" id="A0A645IQT2"/>
<dbReference type="EMBL" id="VSSQ01121166">
    <property type="protein sequence ID" value="MPN53728.1"/>
    <property type="molecule type" value="Genomic_DNA"/>
</dbReference>
<evidence type="ECO:0000313" key="1">
    <source>
        <dbReference type="EMBL" id="MPN53728.1"/>
    </source>
</evidence>
<protein>
    <submittedName>
        <fullName evidence="1">Uncharacterized protein</fullName>
    </submittedName>
</protein>
<accession>A0A645IQT2</accession>